<keyword evidence="3" id="KW-0808">Transferase</keyword>
<dbReference type="InterPro" id="IPR038063">
    <property type="entry name" value="Transpep_catalytic_dom"/>
</dbReference>
<dbReference type="PROSITE" id="PS52029">
    <property type="entry name" value="LD_TPASE"/>
    <property type="match status" value="1"/>
</dbReference>
<dbReference type="GO" id="GO:0009252">
    <property type="term" value="P:peptidoglycan biosynthetic process"/>
    <property type="evidence" value="ECO:0007669"/>
    <property type="project" value="UniProtKB-UniPathway"/>
</dbReference>
<proteinExistence type="inferred from homology"/>
<dbReference type="InterPro" id="IPR005490">
    <property type="entry name" value="LD_TPept_cat_dom"/>
</dbReference>
<keyword evidence="5 7" id="KW-0573">Peptidoglycan synthesis</keyword>
<evidence type="ECO:0000256" key="7">
    <source>
        <dbReference type="PROSITE-ProRule" id="PRU01373"/>
    </source>
</evidence>
<dbReference type="CDD" id="cd16913">
    <property type="entry name" value="YkuD_like"/>
    <property type="match status" value="1"/>
</dbReference>
<dbReference type="SUPFAM" id="SSF47090">
    <property type="entry name" value="PGBD-like"/>
    <property type="match status" value="1"/>
</dbReference>
<dbReference type="Pfam" id="PF20142">
    <property type="entry name" value="Scaffold"/>
    <property type="match status" value="1"/>
</dbReference>
<dbReference type="Proteomes" id="UP000574769">
    <property type="component" value="Unassembled WGS sequence"/>
</dbReference>
<dbReference type="SUPFAM" id="SSF141523">
    <property type="entry name" value="L,D-transpeptidase catalytic domain-like"/>
    <property type="match status" value="1"/>
</dbReference>
<dbReference type="RefSeq" id="WP_184115561.1">
    <property type="nucleotide sequence ID" value="NZ_JACHNY010000005.1"/>
</dbReference>
<evidence type="ECO:0000256" key="2">
    <source>
        <dbReference type="ARBA" id="ARBA00005992"/>
    </source>
</evidence>
<dbReference type="GO" id="GO:0004180">
    <property type="term" value="F:carboxypeptidase activity"/>
    <property type="evidence" value="ECO:0007669"/>
    <property type="project" value="UniProtKB-ARBA"/>
</dbReference>
<gene>
    <name evidence="9" type="ORF">GGQ96_002731</name>
</gene>
<dbReference type="GO" id="GO:0071555">
    <property type="term" value="P:cell wall organization"/>
    <property type="evidence" value="ECO:0007669"/>
    <property type="project" value="UniProtKB-UniRule"/>
</dbReference>
<dbReference type="InterPro" id="IPR036366">
    <property type="entry name" value="PGBDSf"/>
</dbReference>
<keyword evidence="6 7" id="KW-0961">Cell wall biogenesis/degradation</keyword>
<dbReference type="UniPathway" id="UPA00219"/>
<evidence type="ECO:0000313" key="10">
    <source>
        <dbReference type="Proteomes" id="UP000574769"/>
    </source>
</evidence>
<evidence type="ECO:0000256" key="3">
    <source>
        <dbReference type="ARBA" id="ARBA00022679"/>
    </source>
</evidence>
<keyword evidence="4 7" id="KW-0133">Cell shape</keyword>
<dbReference type="EMBL" id="JACHNY010000005">
    <property type="protein sequence ID" value="MBB4618588.1"/>
    <property type="molecule type" value="Genomic_DNA"/>
</dbReference>
<dbReference type="AlphaFoldDB" id="A0A7W7EYC6"/>
<evidence type="ECO:0000256" key="4">
    <source>
        <dbReference type="ARBA" id="ARBA00022960"/>
    </source>
</evidence>
<evidence type="ECO:0000256" key="6">
    <source>
        <dbReference type="ARBA" id="ARBA00023316"/>
    </source>
</evidence>
<evidence type="ECO:0000256" key="5">
    <source>
        <dbReference type="ARBA" id="ARBA00022984"/>
    </source>
</evidence>
<dbReference type="InterPro" id="IPR045380">
    <property type="entry name" value="LD_TPept_scaffold_dom"/>
</dbReference>
<evidence type="ECO:0000313" key="9">
    <source>
        <dbReference type="EMBL" id="MBB4618588.1"/>
    </source>
</evidence>
<dbReference type="InterPro" id="IPR002477">
    <property type="entry name" value="Peptidoglycan-bd-like"/>
</dbReference>
<feature type="active site" description="Nucleophile" evidence="7">
    <location>
        <position position="426"/>
    </location>
</feature>
<dbReference type="Gene3D" id="1.10.101.10">
    <property type="entry name" value="PGBD-like superfamily/PGBD"/>
    <property type="match status" value="1"/>
</dbReference>
<dbReference type="Gene3D" id="2.40.440.10">
    <property type="entry name" value="L,D-transpeptidase catalytic domain-like"/>
    <property type="match status" value="1"/>
</dbReference>
<name>A0A7W7EYC6_9SPHN</name>
<comment type="caution">
    <text evidence="9">The sequence shown here is derived from an EMBL/GenBank/DDBJ whole genome shotgun (WGS) entry which is preliminary data.</text>
</comment>
<dbReference type="PANTHER" id="PTHR41533">
    <property type="entry name" value="L,D-TRANSPEPTIDASE HI_1667-RELATED"/>
    <property type="match status" value="1"/>
</dbReference>
<keyword evidence="10" id="KW-1185">Reference proteome</keyword>
<accession>A0A7W7EYC6</accession>
<dbReference type="PANTHER" id="PTHR41533:SF2">
    <property type="entry name" value="BLR7131 PROTEIN"/>
    <property type="match status" value="1"/>
</dbReference>
<evidence type="ECO:0000259" key="8">
    <source>
        <dbReference type="PROSITE" id="PS52029"/>
    </source>
</evidence>
<feature type="active site" description="Proton donor/acceptor" evidence="7">
    <location>
        <position position="407"/>
    </location>
</feature>
<evidence type="ECO:0000256" key="1">
    <source>
        <dbReference type="ARBA" id="ARBA00004752"/>
    </source>
</evidence>
<dbReference type="GO" id="GO:0008360">
    <property type="term" value="P:regulation of cell shape"/>
    <property type="evidence" value="ECO:0007669"/>
    <property type="project" value="UniProtKB-UniRule"/>
</dbReference>
<sequence length="516" mass="55505">MTIWDGRARSSVRRQGARAIGFGALLATSWTSAVAQIVPPVMPAPAPATTPQIVPPPVVPTVMQPVAPPVMPPALPTLTSAQARQLAQLIARDEIAQGLRQGAPRDLSASSPEALVRIALDHAHAVHVGRLDPGDFQRDWGIRPQSYDPLPAFADAVKRDKLAAWIASLPPPYAGYDALVAGLARYRAMAAAGGWQPLVATADMAYGKSGPGVAALRQRLAMEDPAVTATGNRFDAALLEAVRRAQRRYGLNPVGTVGTQTIAALNVPVTTRMREIAANMERWRWLPDHLEQKRVQVNIAAAVLTVFDGDAPTLSMKAVTGRPGNETPMLVSSIHSVVLNPPWNVPESIATKELWPKEKANPGYLKRNGFRIIDTGNGGKRLQQNSEKSALGRFKFDFPNDFAVYLHDTPAQSGFSRFDRLASHGCVRLEKPADLAALMLKTSPDWQPAAVDGVLASGKTVRATMAEPVAVYLLYWTAFANADGVVGFRDDPYGWDATLASKIEARSAARQSLAAR</sequence>
<dbReference type="Pfam" id="PF03734">
    <property type="entry name" value="YkuD"/>
    <property type="match status" value="1"/>
</dbReference>
<organism evidence="9 10">
    <name type="scientific">Sphingomonas abaci</name>
    <dbReference type="NCBI Taxonomy" id="237611"/>
    <lineage>
        <taxon>Bacteria</taxon>
        <taxon>Pseudomonadati</taxon>
        <taxon>Pseudomonadota</taxon>
        <taxon>Alphaproteobacteria</taxon>
        <taxon>Sphingomonadales</taxon>
        <taxon>Sphingomonadaceae</taxon>
        <taxon>Sphingomonas</taxon>
    </lineage>
</organism>
<feature type="domain" description="L,D-TPase catalytic" evidence="8">
    <location>
        <begin position="293"/>
        <end position="464"/>
    </location>
</feature>
<comment type="similarity">
    <text evidence="2">Belongs to the YkuD family.</text>
</comment>
<dbReference type="GO" id="GO:0016740">
    <property type="term" value="F:transferase activity"/>
    <property type="evidence" value="ECO:0007669"/>
    <property type="project" value="UniProtKB-KW"/>
</dbReference>
<dbReference type="InterPro" id="IPR036365">
    <property type="entry name" value="PGBD-like_sf"/>
</dbReference>
<dbReference type="InterPro" id="IPR052905">
    <property type="entry name" value="LD-transpeptidase_YkuD-like"/>
</dbReference>
<reference evidence="9 10" key="1">
    <citation type="submission" date="2020-08" db="EMBL/GenBank/DDBJ databases">
        <title>Genomic Encyclopedia of Type Strains, Phase IV (KMG-IV): sequencing the most valuable type-strain genomes for metagenomic binning, comparative biology and taxonomic classification.</title>
        <authorList>
            <person name="Goeker M."/>
        </authorList>
    </citation>
    <scope>NUCLEOTIDE SEQUENCE [LARGE SCALE GENOMIC DNA]</scope>
    <source>
        <strain evidence="9 10">DSM 15867</strain>
    </source>
</reference>
<protein>
    <submittedName>
        <fullName evidence="9">Murein L,D-transpeptidase YcbB/YkuD</fullName>
    </submittedName>
</protein>
<dbReference type="Pfam" id="PF01471">
    <property type="entry name" value="PG_binding_1"/>
    <property type="match status" value="1"/>
</dbReference>
<comment type="pathway">
    <text evidence="1 7">Cell wall biogenesis; peptidoglycan biosynthesis.</text>
</comment>